<evidence type="ECO:0000313" key="6">
    <source>
        <dbReference type="EMBL" id="KAK7802746.1"/>
    </source>
</evidence>
<keyword evidence="2" id="KW-0677">Repeat</keyword>
<dbReference type="EMBL" id="JBBHLL010000447">
    <property type="protein sequence ID" value="KAK7802746.1"/>
    <property type="molecule type" value="Genomic_DNA"/>
</dbReference>
<organism evidence="6 7">
    <name type="scientific">Myodes glareolus</name>
    <name type="common">Bank vole</name>
    <name type="synonym">Clethrionomys glareolus</name>
    <dbReference type="NCBI Taxonomy" id="447135"/>
    <lineage>
        <taxon>Eukaryota</taxon>
        <taxon>Metazoa</taxon>
        <taxon>Chordata</taxon>
        <taxon>Craniata</taxon>
        <taxon>Vertebrata</taxon>
        <taxon>Euteleostomi</taxon>
        <taxon>Mammalia</taxon>
        <taxon>Eutheria</taxon>
        <taxon>Euarchontoglires</taxon>
        <taxon>Glires</taxon>
        <taxon>Rodentia</taxon>
        <taxon>Myomorpha</taxon>
        <taxon>Muroidea</taxon>
        <taxon>Cricetidae</taxon>
        <taxon>Arvicolinae</taxon>
        <taxon>Myodes</taxon>
    </lineage>
</organism>
<dbReference type="SUPFAM" id="SSF48452">
    <property type="entry name" value="TPR-like"/>
    <property type="match status" value="1"/>
</dbReference>
<proteinExistence type="inferred from homology"/>
<feature type="compositionally biased region" description="Basic and acidic residues" evidence="4">
    <location>
        <begin position="49"/>
        <end position="72"/>
    </location>
</feature>
<dbReference type="GO" id="GO:0030544">
    <property type="term" value="F:Hsp70 protein binding"/>
    <property type="evidence" value="ECO:0007669"/>
    <property type="project" value="TreeGrafter"/>
</dbReference>
<accession>A0AAW0HND4</accession>
<evidence type="ECO:0000256" key="4">
    <source>
        <dbReference type="SAM" id="MobiDB-lite"/>
    </source>
</evidence>
<dbReference type="Gene3D" id="6.10.250.3420">
    <property type="match status" value="1"/>
</dbReference>
<gene>
    <name evidence="6" type="ORF">U0070_007481</name>
</gene>
<evidence type="ECO:0000256" key="1">
    <source>
        <dbReference type="ARBA" id="ARBA00009015"/>
    </source>
</evidence>
<dbReference type="InterPro" id="IPR011990">
    <property type="entry name" value="TPR-like_helical_dom_sf"/>
</dbReference>
<dbReference type="AlphaFoldDB" id="A0AAW0HND4"/>
<evidence type="ECO:0000259" key="5">
    <source>
        <dbReference type="Pfam" id="PF18253"/>
    </source>
</evidence>
<dbReference type="Gene3D" id="1.25.40.10">
    <property type="entry name" value="Tetratricopeptide repeat domain"/>
    <property type="match status" value="1"/>
</dbReference>
<evidence type="ECO:0000256" key="3">
    <source>
        <dbReference type="ARBA" id="ARBA00022803"/>
    </source>
</evidence>
<comment type="caution">
    <text evidence="6">The sequence shown here is derived from an EMBL/GenBank/DDBJ whole genome shotgun (WGS) entry which is preliminary data.</text>
</comment>
<evidence type="ECO:0000313" key="7">
    <source>
        <dbReference type="Proteomes" id="UP001488838"/>
    </source>
</evidence>
<feature type="region of interest" description="Disordered" evidence="4">
    <location>
        <begin position="38"/>
        <end position="90"/>
    </location>
</feature>
<name>A0AAW0HND4_MYOGA</name>
<reference evidence="6 7" key="1">
    <citation type="journal article" date="2023" name="bioRxiv">
        <title>Conserved and derived expression patterns and positive selection on dental genes reveal complex evolutionary context of ever-growing rodent molars.</title>
        <authorList>
            <person name="Calamari Z.T."/>
            <person name="Song A."/>
            <person name="Cohen E."/>
            <person name="Akter M."/>
            <person name="Roy R.D."/>
            <person name="Hallikas O."/>
            <person name="Christensen M.M."/>
            <person name="Li P."/>
            <person name="Marangoni P."/>
            <person name="Jernvall J."/>
            <person name="Klein O.D."/>
        </authorList>
    </citation>
    <scope>NUCLEOTIDE SEQUENCE [LARGE SCALE GENOMIC DNA]</scope>
    <source>
        <strain evidence="6">V071</strain>
    </source>
</reference>
<dbReference type="PANTHER" id="PTHR45883">
    <property type="entry name" value="HSC70-INTERACTING PROTEIN"/>
    <property type="match status" value="1"/>
</dbReference>
<evidence type="ECO:0000256" key="2">
    <source>
        <dbReference type="ARBA" id="ARBA00022737"/>
    </source>
</evidence>
<dbReference type="InterPro" id="IPR034649">
    <property type="entry name" value="Hip_N"/>
</dbReference>
<dbReference type="PANTHER" id="PTHR45883:SF2">
    <property type="entry name" value="HSC70-INTERACTING PROTEIN"/>
    <property type="match status" value="1"/>
</dbReference>
<dbReference type="Proteomes" id="UP001488838">
    <property type="component" value="Unassembled WGS sequence"/>
</dbReference>
<dbReference type="Pfam" id="PF18253">
    <property type="entry name" value="HipN"/>
    <property type="match status" value="1"/>
</dbReference>
<keyword evidence="3" id="KW-0802">TPR repeat</keyword>
<feature type="domain" description="Hsp70-interacting protein N-terminal" evidence="5">
    <location>
        <begin position="2"/>
        <end position="43"/>
    </location>
</feature>
<feature type="compositionally biased region" description="Acidic residues" evidence="4">
    <location>
        <begin position="73"/>
        <end position="90"/>
    </location>
</feature>
<sequence>MDPHKVSKLQAFVKMCKQDPSVLHTDEMRFLREWVESMGSKVPPATHKAKSEENIKEEKRDNKTEESIKMDEPSSEESDLEIDNEGVIEPDIDAPQEMGVTRGPALVLQMGDENAEITEEMMDQANKKKGAAIEVLNDGELQKAIVLFSDVIKLNPFLAILYAKIASVFIKLQKPNAALHDCEFKYMSLWGHFHSNYHIPHARMLTGLVLCRANKGDQNCLEFIGGQSLVISQHTF</sequence>
<comment type="similarity">
    <text evidence="1">Belongs to the FAM10 family.</text>
</comment>
<dbReference type="CDD" id="cd14438">
    <property type="entry name" value="Hip_N"/>
    <property type="match status" value="1"/>
</dbReference>
<dbReference type="GO" id="GO:0046983">
    <property type="term" value="F:protein dimerization activity"/>
    <property type="evidence" value="ECO:0007669"/>
    <property type="project" value="InterPro"/>
</dbReference>
<protein>
    <recommendedName>
        <fullName evidence="5">Hsp70-interacting protein N-terminal domain-containing protein</fullName>
    </recommendedName>
</protein>
<keyword evidence="7" id="KW-1185">Reference proteome</keyword>
<dbReference type="FunFam" id="6.10.250.3420:FF:000001">
    <property type="entry name" value="Hsc70-interacting protein-like protein"/>
    <property type="match status" value="1"/>
</dbReference>